<evidence type="ECO:0000313" key="2">
    <source>
        <dbReference type="Proteomes" id="UP001248134"/>
    </source>
</evidence>
<proteinExistence type="predicted"/>
<dbReference type="Proteomes" id="UP001248134">
    <property type="component" value="Unassembled WGS sequence"/>
</dbReference>
<sequence length="67" mass="7994">MASTVYDLFHWWKLPLFRYLRAVRSPPQNSVKAKRLGVEQLPVKARLVRVNNQWGMKKTPLIKVLRY</sequence>
<gene>
    <name evidence="1" type="ORF">FOS08_01920</name>
</gene>
<organism evidence="1 2">
    <name type="scientific">Bacillus pseudomycoides</name>
    <dbReference type="NCBI Taxonomy" id="64104"/>
    <lineage>
        <taxon>Bacteria</taxon>
        <taxon>Bacillati</taxon>
        <taxon>Bacillota</taxon>
        <taxon>Bacilli</taxon>
        <taxon>Bacillales</taxon>
        <taxon>Bacillaceae</taxon>
        <taxon>Bacillus</taxon>
        <taxon>Bacillus cereus group</taxon>
    </lineage>
</organism>
<name>A0AAJ1YXP6_9BACI</name>
<comment type="caution">
    <text evidence="1">The sequence shown here is derived from an EMBL/GenBank/DDBJ whole genome shotgun (WGS) entry which is preliminary data.</text>
</comment>
<dbReference type="AlphaFoldDB" id="A0AAJ1YXP6"/>
<accession>A0AAJ1YXP6</accession>
<evidence type="ECO:0000313" key="1">
    <source>
        <dbReference type="EMBL" id="MDR4324739.1"/>
    </source>
</evidence>
<protein>
    <submittedName>
        <fullName evidence="1">Uncharacterized protein</fullName>
    </submittedName>
</protein>
<reference evidence="1" key="1">
    <citation type="submission" date="2019-07" db="EMBL/GenBank/DDBJ databases">
        <title>Phylogenomic Reclassification of ATCC Bacillus Strains and Various Taxa within the Genus Bacillus.</title>
        <authorList>
            <person name="Riojas M.A."/>
            <person name="Frank A.M."/>
            <person name="Fenn S.L."/>
            <person name="King S.P."/>
            <person name="Brower S.M."/>
            <person name="Hazbon M.H."/>
        </authorList>
    </citation>
    <scope>NUCLEOTIDE SEQUENCE</scope>
    <source>
        <strain evidence="1">NR-12239</strain>
    </source>
</reference>
<dbReference type="EMBL" id="VLYX01000002">
    <property type="protein sequence ID" value="MDR4324739.1"/>
    <property type="molecule type" value="Genomic_DNA"/>
</dbReference>